<dbReference type="PANTHER" id="PTHR45138:SF9">
    <property type="entry name" value="DIGUANYLATE CYCLASE DGCM-RELATED"/>
    <property type="match status" value="1"/>
</dbReference>
<feature type="domain" description="GGDEF" evidence="3">
    <location>
        <begin position="202"/>
        <end position="327"/>
    </location>
</feature>
<feature type="region of interest" description="Disordered" evidence="1">
    <location>
        <begin position="311"/>
        <end position="351"/>
    </location>
</feature>
<reference evidence="4 5" key="1">
    <citation type="submission" date="2018-10" db="EMBL/GenBank/DDBJ databases">
        <title>Genomic Encyclopedia of Archaeal and Bacterial Type Strains, Phase II (KMG-II): from individual species to whole genera.</title>
        <authorList>
            <person name="Goeker M."/>
        </authorList>
    </citation>
    <scope>NUCLEOTIDE SEQUENCE [LARGE SCALE GENOMIC DNA]</scope>
    <source>
        <strain evidence="4 5">RP-AC37</strain>
    </source>
</reference>
<accession>A0A420XQC1</accession>
<organism evidence="4 5">
    <name type="scientific">Motilibacter peucedani</name>
    <dbReference type="NCBI Taxonomy" id="598650"/>
    <lineage>
        <taxon>Bacteria</taxon>
        <taxon>Bacillati</taxon>
        <taxon>Actinomycetota</taxon>
        <taxon>Actinomycetes</taxon>
        <taxon>Motilibacterales</taxon>
        <taxon>Motilibacteraceae</taxon>
        <taxon>Motilibacter</taxon>
    </lineage>
</organism>
<dbReference type="GO" id="GO:1902201">
    <property type="term" value="P:negative regulation of bacterial-type flagellum-dependent cell motility"/>
    <property type="evidence" value="ECO:0007669"/>
    <property type="project" value="TreeGrafter"/>
</dbReference>
<comment type="caution">
    <text evidence="4">The sequence shown here is derived from an EMBL/GenBank/DDBJ whole genome shotgun (WGS) entry which is preliminary data.</text>
</comment>
<evidence type="ECO:0000313" key="4">
    <source>
        <dbReference type="EMBL" id="RKS75426.1"/>
    </source>
</evidence>
<dbReference type="NCBIfam" id="TIGR00254">
    <property type="entry name" value="GGDEF"/>
    <property type="match status" value="1"/>
</dbReference>
<dbReference type="InterPro" id="IPR050469">
    <property type="entry name" value="Diguanylate_Cyclase"/>
</dbReference>
<dbReference type="InterPro" id="IPR029787">
    <property type="entry name" value="Nucleotide_cyclase"/>
</dbReference>
<dbReference type="InterPro" id="IPR043128">
    <property type="entry name" value="Rev_trsase/Diguanyl_cyclase"/>
</dbReference>
<feature type="compositionally biased region" description="Basic and acidic residues" evidence="1">
    <location>
        <begin position="312"/>
        <end position="322"/>
    </location>
</feature>
<sequence length="351" mass="37813">MTRLLLRRVGRPTPWQALGAVLALMAVACVALVVTTPPPPRGRPAADIVEVFTEDVRTASSLAQLRGNLADEADGLERAGALARVVVLADGRPFFESRPRLHSGLVPGATEHGGETALGVRFAVSLTSAQPRDLDALRWHNRALEVLLVAMLALAASGLLVSRRRHAESQRMVLTDPLTGVGNRRLLERLADRALREPERGRHHQLLLLDIDDFKAVNDTHGHKHGDAVLCRVADALQESVRPRDRVVRLGGDEFAVLLEDVPAGGPDVATEVLARLRRRVPDLGISGGGASWPGDAQDLVGLTHAADQAMYDDKQRRKGTLDLRGPSGPRHASPHGDDHEGVSTTRGRVS</sequence>
<gene>
    <name evidence="4" type="ORF">CLV35_1892</name>
</gene>
<evidence type="ECO:0000259" key="3">
    <source>
        <dbReference type="PROSITE" id="PS50887"/>
    </source>
</evidence>
<dbReference type="InterPro" id="IPR000160">
    <property type="entry name" value="GGDEF_dom"/>
</dbReference>
<dbReference type="PROSITE" id="PS51257">
    <property type="entry name" value="PROKAR_LIPOPROTEIN"/>
    <property type="match status" value="1"/>
</dbReference>
<dbReference type="InParanoid" id="A0A420XQC1"/>
<name>A0A420XQC1_9ACTN</name>
<proteinExistence type="predicted"/>
<dbReference type="AlphaFoldDB" id="A0A420XQC1"/>
<dbReference type="PANTHER" id="PTHR45138">
    <property type="entry name" value="REGULATORY COMPONENTS OF SENSORY TRANSDUCTION SYSTEM"/>
    <property type="match status" value="1"/>
</dbReference>
<dbReference type="GO" id="GO:0052621">
    <property type="term" value="F:diguanylate cyclase activity"/>
    <property type="evidence" value="ECO:0007669"/>
    <property type="project" value="TreeGrafter"/>
</dbReference>
<dbReference type="GO" id="GO:0005886">
    <property type="term" value="C:plasma membrane"/>
    <property type="evidence" value="ECO:0007669"/>
    <property type="project" value="TreeGrafter"/>
</dbReference>
<dbReference type="PROSITE" id="PS50887">
    <property type="entry name" value="GGDEF"/>
    <property type="match status" value="1"/>
</dbReference>
<dbReference type="GO" id="GO:0043709">
    <property type="term" value="P:cell adhesion involved in single-species biofilm formation"/>
    <property type="evidence" value="ECO:0007669"/>
    <property type="project" value="TreeGrafter"/>
</dbReference>
<keyword evidence="5" id="KW-1185">Reference proteome</keyword>
<dbReference type="Pfam" id="PF00990">
    <property type="entry name" value="GGDEF"/>
    <property type="match status" value="1"/>
</dbReference>
<dbReference type="RefSeq" id="WP_231121661.1">
    <property type="nucleotide sequence ID" value="NZ_RBWV01000011.1"/>
</dbReference>
<keyword evidence="2" id="KW-0472">Membrane</keyword>
<dbReference type="CDD" id="cd01949">
    <property type="entry name" value="GGDEF"/>
    <property type="match status" value="1"/>
</dbReference>
<feature type="transmembrane region" description="Helical" evidence="2">
    <location>
        <begin position="12"/>
        <end position="34"/>
    </location>
</feature>
<protein>
    <submittedName>
        <fullName evidence="4">Diguanylate cyclase (GGDEF)-like protein</fullName>
    </submittedName>
</protein>
<keyword evidence="2" id="KW-1133">Transmembrane helix</keyword>
<feature type="transmembrane region" description="Helical" evidence="2">
    <location>
        <begin position="143"/>
        <end position="162"/>
    </location>
</feature>
<evidence type="ECO:0000313" key="5">
    <source>
        <dbReference type="Proteomes" id="UP000281955"/>
    </source>
</evidence>
<evidence type="ECO:0000256" key="1">
    <source>
        <dbReference type="SAM" id="MobiDB-lite"/>
    </source>
</evidence>
<dbReference type="Proteomes" id="UP000281955">
    <property type="component" value="Unassembled WGS sequence"/>
</dbReference>
<dbReference type="EMBL" id="RBWV01000011">
    <property type="protein sequence ID" value="RKS75426.1"/>
    <property type="molecule type" value="Genomic_DNA"/>
</dbReference>
<dbReference type="Gene3D" id="3.30.70.270">
    <property type="match status" value="1"/>
</dbReference>
<evidence type="ECO:0000256" key="2">
    <source>
        <dbReference type="SAM" id="Phobius"/>
    </source>
</evidence>
<dbReference type="SUPFAM" id="SSF55073">
    <property type="entry name" value="Nucleotide cyclase"/>
    <property type="match status" value="1"/>
</dbReference>
<dbReference type="SMART" id="SM00267">
    <property type="entry name" value="GGDEF"/>
    <property type="match status" value="1"/>
</dbReference>
<keyword evidence="2" id="KW-0812">Transmembrane</keyword>